<dbReference type="InterPro" id="IPR009936">
    <property type="entry name" value="DUF1468"/>
</dbReference>
<protein>
    <submittedName>
        <fullName evidence="3">Tripartite tricarboxylate transporter TctB family protein</fullName>
    </submittedName>
</protein>
<feature type="transmembrane region" description="Helical" evidence="1">
    <location>
        <begin position="46"/>
        <end position="67"/>
    </location>
</feature>
<sequence>MSAIRVTEMRRTDVILGIVVAIVGAAAFIIAWQLPFYANQVPGPGFLPLIVSTGLIILGAVLAIQGFRPGGPEVRAIGSVSPHEHTTHGKLGPRETNAPYIPRKTIAVFAGYLVAVPLLPVFGFVVTGAVLMAWLLLGVEKRRGLTSWVALIVTPIVLYFLFVRLLGIALPVGMFHTGILGI</sequence>
<feature type="domain" description="DUF1468" evidence="2">
    <location>
        <begin position="15"/>
        <end position="171"/>
    </location>
</feature>
<reference evidence="3 4" key="1">
    <citation type="submission" date="2020-06" db="EMBL/GenBank/DDBJ databases">
        <title>Genome sequence of Paramixta manurensis strain PD-1.</title>
        <authorList>
            <person name="Lee C.W."/>
            <person name="Kim J."/>
        </authorList>
    </citation>
    <scope>NUCLEOTIDE SEQUENCE [LARGE SCALE GENOMIC DNA]</scope>
    <source>
        <strain evidence="3 4">PD-1</strain>
    </source>
</reference>
<feature type="transmembrane region" description="Helical" evidence="1">
    <location>
        <begin position="12"/>
        <end position="34"/>
    </location>
</feature>
<dbReference type="Proteomes" id="UP000505325">
    <property type="component" value="Chromosome"/>
</dbReference>
<proteinExistence type="predicted"/>
<dbReference type="KEGG" id="pmak:PMPD1_4324"/>
<dbReference type="AlphaFoldDB" id="A0A6M8UVY0"/>
<keyword evidence="1" id="KW-0812">Transmembrane</keyword>
<evidence type="ECO:0000313" key="4">
    <source>
        <dbReference type="Proteomes" id="UP000505325"/>
    </source>
</evidence>
<dbReference type="Pfam" id="PF07331">
    <property type="entry name" value="TctB"/>
    <property type="match status" value="1"/>
</dbReference>
<feature type="transmembrane region" description="Helical" evidence="1">
    <location>
        <begin position="148"/>
        <end position="170"/>
    </location>
</feature>
<name>A0A6M8UVY0_9GAMM</name>
<keyword evidence="4" id="KW-1185">Reference proteome</keyword>
<gene>
    <name evidence="3" type="ORF">PMPD1_4324</name>
</gene>
<dbReference type="EMBL" id="CP054212">
    <property type="protein sequence ID" value="QKJ89223.1"/>
    <property type="molecule type" value="Genomic_DNA"/>
</dbReference>
<keyword evidence="1" id="KW-0472">Membrane</keyword>
<evidence type="ECO:0000259" key="2">
    <source>
        <dbReference type="Pfam" id="PF07331"/>
    </source>
</evidence>
<accession>A0A6M8UVY0</accession>
<keyword evidence="1" id="KW-1133">Transmembrane helix</keyword>
<evidence type="ECO:0000256" key="1">
    <source>
        <dbReference type="SAM" id="Phobius"/>
    </source>
</evidence>
<feature type="transmembrane region" description="Helical" evidence="1">
    <location>
        <begin position="109"/>
        <end position="136"/>
    </location>
</feature>
<evidence type="ECO:0000313" key="3">
    <source>
        <dbReference type="EMBL" id="QKJ89223.1"/>
    </source>
</evidence>
<organism evidence="3 4">
    <name type="scientific">Paramixta manurensis</name>
    <dbReference type="NCBI Taxonomy" id="2740817"/>
    <lineage>
        <taxon>Bacteria</taxon>
        <taxon>Pseudomonadati</taxon>
        <taxon>Pseudomonadota</taxon>
        <taxon>Gammaproteobacteria</taxon>
        <taxon>Enterobacterales</taxon>
        <taxon>Erwiniaceae</taxon>
        <taxon>Paramixta</taxon>
    </lineage>
</organism>